<dbReference type="GO" id="GO:0000160">
    <property type="term" value="P:phosphorelay signal transduction system"/>
    <property type="evidence" value="ECO:0007669"/>
    <property type="project" value="InterPro"/>
</dbReference>
<dbReference type="EMBL" id="JACIJD010000023">
    <property type="protein sequence ID" value="MBB5695781.1"/>
    <property type="molecule type" value="Genomic_DNA"/>
</dbReference>
<accession>A0A840YHD4</accession>
<feature type="modified residue" description="4-aspartylphosphate" evidence="2">
    <location>
        <position position="64"/>
    </location>
</feature>
<organism evidence="4 5">
    <name type="scientific">Muricoccus pecuniae</name>
    <dbReference type="NCBI Taxonomy" id="693023"/>
    <lineage>
        <taxon>Bacteria</taxon>
        <taxon>Pseudomonadati</taxon>
        <taxon>Pseudomonadota</taxon>
        <taxon>Alphaproteobacteria</taxon>
        <taxon>Acetobacterales</taxon>
        <taxon>Roseomonadaceae</taxon>
        <taxon>Muricoccus</taxon>
    </lineage>
</organism>
<dbReference type="PROSITE" id="PS50110">
    <property type="entry name" value="RESPONSE_REGULATORY"/>
    <property type="match status" value="1"/>
</dbReference>
<proteinExistence type="predicted"/>
<reference evidence="4 5" key="1">
    <citation type="submission" date="2020-08" db="EMBL/GenBank/DDBJ databases">
        <title>Genomic Encyclopedia of Type Strains, Phase IV (KMG-IV): sequencing the most valuable type-strain genomes for metagenomic binning, comparative biology and taxonomic classification.</title>
        <authorList>
            <person name="Goeker M."/>
        </authorList>
    </citation>
    <scope>NUCLEOTIDE SEQUENCE [LARGE SCALE GENOMIC DNA]</scope>
    <source>
        <strain evidence="4 5">DSM 25622</strain>
    </source>
</reference>
<keyword evidence="1 2" id="KW-0597">Phosphoprotein</keyword>
<evidence type="ECO:0000313" key="4">
    <source>
        <dbReference type="EMBL" id="MBB5695781.1"/>
    </source>
</evidence>
<dbReference type="SMART" id="SM00448">
    <property type="entry name" value="REC"/>
    <property type="match status" value="1"/>
</dbReference>
<dbReference type="RefSeq" id="WP_184520971.1">
    <property type="nucleotide sequence ID" value="NZ_JACIJD010000023.1"/>
</dbReference>
<evidence type="ECO:0000256" key="1">
    <source>
        <dbReference type="ARBA" id="ARBA00022553"/>
    </source>
</evidence>
<name>A0A840YHD4_9PROT</name>
<dbReference type="SUPFAM" id="SSF52172">
    <property type="entry name" value="CheY-like"/>
    <property type="match status" value="1"/>
</dbReference>
<dbReference type="PANTHER" id="PTHR44591">
    <property type="entry name" value="STRESS RESPONSE REGULATOR PROTEIN 1"/>
    <property type="match status" value="1"/>
</dbReference>
<dbReference type="InterPro" id="IPR050595">
    <property type="entry name" value="Bact_response_regulator"/>
</dbReference>
<keyword evidence="5" id="KW-1185">Reference proteome</keyword>
<dbReference type="Gene3D" id="3.40.50.2300">
    <property type="match status" value="1"/>
</dbReference>
<dbReference type="InterPro" id="IPR011006">
    <property type="entry name" value="CheY-like_superfamily"/>
</dbReference>
<evidence type="ECO:0000256" key="2">
    <source>
        <dbReference type="PROSITE-ProRule" id="PRU00169"/>
    </source>
</evidence>
<protein>
    <submittedName>
        <fullName evidence="4">CheY-like chemotaxis protein</fullName>
    </submittedName>
</protein>
<dbReference type="InterPro" id="IPR001789">
    <property type="entry name" value="Sig_transdc_resp-reg_receiver"/>
</dbReference>
<feature type="domain" description="Response regulatory" evidence="3">
    <location>
        <begin position="12"/>
        <end position="125"/>
    </location>
</feature>
<comment type="caution">
    <text evidence="4">The sequence shown here is derived from an EMBL/GenBank/DDBJ whole genome shotgun (WGS) entry which is preliminary data.</text>
</comment>
<sequence length="131" mass="14299">MPGAKGPLAGRCILIVEDEFLIAEVMEEWLSGAGAEVIGPVPSVEQALELLEKPGKALDGAVLDVNLGRGETAYPIANRLNERGVPYIFATGDVRIIDDPEHRKRVRLEKPVTRTQLLRALEMLLKTRASS</sequence>
<dbReference type="Proteomes" id="UP000580654">
    <property type="component" value="Unassembled WGS sequence"/>
</dbReference>
<evidence type="ECO:0000259" key="3">
    <source>
        <dbReference type="PROSITE" id="PS50110"/>
    </source>
</evidence>
<evidence type="ECO:0000313" key="5">
    <source>
        <dbReference type="Proteomes" id="UP000580654"/>
    </source>
</evidence>
<gene>
    <name evidence="4" type="ORF">FHS87_003848</name>
</gene>
<dbReference type="AlphaFoldDB" id="A0A840YHD4"/>
<dbReference type="PANTHER" id="PTHR44591:SF24">
    <property type="entry name" value="PROTEIN-GLUTAMATE METHYLESTERASE_PROTEIN-GLUTAMINE GLUTAMINASE 1"/>
    <property type="match status" value="1"/>
</dbReference>